<dbReference type="Pfam" id="PF11340">
    <property type="entry name" value="DUF3142"/>
    <property type="match status" value="1"/>
</dbReference>
<dbReference type="Proteomes" id="UP001589813">
    <property type="component" value="Unassembled WGS sequence"/>
</dbReference>
<dbReference type="InterPro" id="IPR021488">
    <property type="entry name" value="DUF3142"/>
</dbReference>
<comment type="caution">
    <text evidence="1">The sequence shown here is derived from an EMBL/GenBank/DDBJ whole genome shotgun (WGS) entry which is preliminary data.</text>
</comment>
<reference evidence="1 2" key="1">
    <citation type="submission" date="2024-09" db="EMBL/GenBank/DDBJ databases">
        <authorList>
            <person name="Sun Q."/>
            <person name="Mori K."/>
        </authorList>
    </citation>
    <scope>NUCLEOTIDE SEQUENCE [LARGE SCALE GENOMIC DNA]</scope>
    <source>
        <strain evidence="1 2">KCTC 23315</strain>
    </source>
</reference>
<accession>A0ABV6BL49</accession>
<sequence>MTNRSLPVRCANWRLQIGGVSLLLIGLSAVLTGCRPALSPNVAAQPLTQHLYIWQRIWRPAHTEAIAQSRADFQALRLLSLQYHLSSTGPVWTTARPDWQLLATDQRPVTLVLRLDGQLRQLPTAAVLWQQLTPQIAAAQQAGVKLQAIEIDYDAARSALAPYRDWLLQLRPLLPTQLSLQITALPDWLQSADYPALCQAADQLTLQLHSVLSPSQGLFDSSKAKQWTQNAAAHTPCPLFLALPAYHSALISTADGGRVESETPLPIAGQRQALLSRPQAVADFLSWLRRQSLPQVQGLVWFRLPLPDDQRSWPLVTLQALVRGEALVEKLQTELTQDQGRFDIQLQNSGNLDATLPDTLWFHGVQCLGGDAQYGYQWQQHGADWLLKREANHVDAPLIAPQQQLTLAWLRCQQLQSISPPTD</sequence>
<evidence type="ECO:0000313" key="1">
    <source>
        <dbReference type="EMBL" id="MFC0050803.1"/>
    </source>
</evidence>
<gene>
    <name evidence="1" type="ORF">ACFFJP_21175</name>
</gene>
<dbReference type="PROSITE" id="PS51257">
    <property type="entry name" value="PROKAR_LIPOPROTEIN"/>
    <property type="match status" value="1"/>
</dbReference>
<proteinExistence type="predicted"/>
<dbReference type="RefSeq" id="WP_377249101.1">
    <property type="nucleotide sequence ID" value="NZ_JBHLXP010000011.1"/>
</dbReference>
<evidence type="ECO:0000313" key="2">
    <source>
        <dbReference type="Proteomes" id="UP001589813"/>
    </source>
</evidence>
<name>A0ABV6BL49_9GAMM</name>
<keyword evidence="2" id="KW-1185">Reference proteome</keyword>
<dbReference type="EMBL" id="JBHLXP010000011">
    <property type="protein sequence ID" value="MFC0050803.1"/>
    <property type="molecule type" value="Genomic_DNA"/>
</dbReference>
<organism evidence="1 2">
    <name type="scientific">Rheinheimera tilapiae</name>
    <dbReference type="NCBI Taxonomy" id="875043"/>
    <lineage>
        <taxon>Bacteria</taxon>
        <taxon>Pseudomonadati</taxon>
        <taxon>Pseudomonadota</taxon>
        <taxon>Gammaproteobacteria</taxon>
        <taxon>Chromatiales</taxon>
        <taxon>Chromatiaceae</taxon>
        <taxon>Rheinheimera</taxon>
    </lineage>
</organism>
<protein>
    <submittedName>
        <fullName evidence="1">DUF3142 domain-containing protein</fullName>
    </submittedName>
</protein>